<protein>
    <submittedName>
        <fullName evidence="2">Uncharacterized protein</fullName>
    </submittedName>
</protein>
<keyword evidence="3" id="KW-1185">Reference proteome</keyword>
<keyword evidence="1" id="KW-0472">Membrane</keyword>
<sequence>MDKKRVVKLAKIAVVVLLVFSVSGYYLYQHAVEYGLAKPALLLKVSMNLTSKGTPMVNNVTFEQSSVPFFYKRVDSVPDFPEIDANARINTINAAPASYWASQHVKFDEEGVYTLRLFFRDGSEPKQGDLLIMPIRVVSRTGTVAYKTTAFWQWE</sequence>
<evidence type="ECO:0000256" key="1">
    <source>
        <dbReference type="SAM" id="Phobius"/>
    </source>
</evidence>
<dbReference type="OrthoDB" id="377653at2157"/>
<keyword evidence="1" id="KW-0812">Transmembrane</keyword>
<organism evidence="2 3">
    <name type="scientific">Candidatus Methanoperedens nitratireducens</name>
    <dbReference type="NCBI Taxonomy" id="1392998"/>
    <lineage>
        <taxon>Archaea</taxon>
        <taxon>Methanobacteriati</taxon>
        <taxon>Methanobacteriota</taxon>
        <taxon>Stenosarchaea group</taxon>
        <taxon>Methanomicrobia</taxon>
        <taxon>Methanosarcinales</taxon>
        <taxon>ANME-2 cluster</taxon>
        <taxon>Candidatus Methanoperedentaceae</taxon>
        <taxon>Candidatus Methanoperedens</taxon>
    </lineage>
</organism>
<dbReference type="RefSeq" id="WP_096206878.1">
    <property type="nucleotide sequence ID" value="NZ_FZMP01000214.1"/>
</dbReference>
<dbReference type="EMBL" id="FZMP01000214">
    <property type="protein sequence ID" value="SNQ62291.1"/>
    <property type="molecule type" value="Genomic_DNA"/>
</dbReference>
<evidence type="ECO:0000313" key="3">
    <source>
        <dbReference type="Proteomes" id="UP000218615"/>
    </source>
</evidence>
<reference evidence="3" key="1">
    <citation type="submission" date="2017-06" db="EMBL/GenBank/DDBJ databases">
        <authorList>
            <person name="Cremers G."/>
        </authorList>
    </citation>
    <scope>NUCLEOTIDE SEQUENCE [LARGE SCALE GENOMIC DNA]</scope>
</reference>
<dbReference type="Proteomes" id="UP000218615">
    <property type="component" value="Unassembled WGS sequence"/>
</dbReference>
<accession>A0A284VSN2</accession>
<feature type="transmembrane region" description="Helical" evidence="1">
    <location>
        <begin position="12"/>
        <end position="28"/>
    </location>
</feature>
<name>A0A284VSN2_9EURY</name>
<proteinExistence type="predicted"/>
<keyword evidence="1" id="KW-1133">Transmembrane helix</keyword>
<dbReference type="AlphaFoldDB" id="A0A284VSN2"/>
<gene>
    <name evidence="2" type="ORF">MNV_660029</name>
</gene>
<evidence type="ECO:0000313" key="2">
    <source>
        <dbReference type="EMBL" id="SNQ62291.1"/>
    </source>
</evidence>